<proteinExistence type="predicted"/>
<gene>
    <name evidence="1" type="ORF">GCM10007966_06520</name>
</gene>
<dbReference type="EMBL" id="BMOB01000002">
    <property type="protein sequence ID" value="GGI80683.1"/>
    <property type="molecule type" value="Genomic_DNA"/>
</dbReference>
<organism evidence="1 2">
    <name type="scientific">Legionella impletisoli</name>
    <dbReference type="NCBI Taxonomy" id="343510"/>
    <lineage>
        <taxon>Bacteria</taxon>
        <taxon>Pseudomonadati</taxon>
        <taxon>Pseudomonadota</taxon>
        <taxon>Gammaproteobacteria</taxon>
        <taxon>Legionellales</taxon>
        <taxon>Legionellaceae</taxon>
        <taxon>Legionella</taxon>
    </lineage>
</organism>
<dbReference type="Proteomes" id="UP000630149">
    <property type="component" value="Unassembled WGS sequence"/>
</dbReference>
<sequence>MPLPRLNLKEDEGSIVLTPHDKNITNIDHIRLKFDLCDPSDVILDVKLSYTDYGNVFLDFIVKFKEKYKDYKKFPNRNNTVEISSNDYIFLKDEATELLKDLLNSLFTFVGIREAEKIPFNEYCRTHGLDYELPVSSSLEINSLFAKTSENSSSNCTTVLAPHKASELAFK</sequence>
<comment type="caution">
    <text evidence="1">The sequence shown here is derived from an EMBL/GenBank/DDBJ whole genome shotgun (WGS) entry which is preliminary data.</text>
</comment>
<accession>A0A917JSR9</accession>
<reference evidence="1" key="2">
    <citation type="submission" date="2020-09" db="EMBL/GenBank/DDBJ databases">
        <authorList>
            <person name="Sun Q."/>
            <person name="Ohkuma M."/>
        </authorList>
    </citation>
    <scope>NUCLEOTIDE SEQUENCE</scope>
    <source>
        <strain evidence="1">JCM 13919</strain>
    </source>
</reference>
<dbReference type="AlphaFoldDB" id="A0A917JSR9"/>
<evidence type="ECO:0000313" key="1">
    <source>
        <dbReference type="EMBL" id="GGI80683.1"/>
    </source>
</evidence>
<reference evidence="1" key="1">
    <citation type="journal article" date="2014" name="Int. J. Syst. Evol. Microbiol.">
        <title>Complete genome sequence of Corynebacterium casei LMG S-19264T (=DSM 44701T), isolated from a smear-ripened cheese.</title>
        <authorList>
            <consortium name="US DOE Joint Genome Institute (JGI-PGF)"/>
            <person name="Walter F."/>
            <person name="Albersmeier A."/>
            <person name="Kalinowski J."/>
            <person name="Ruckert C."/>
        </authorList>
    </citation>
    <scope>NUCLEOTIDE SEQUENCE</scope>
    <source>
        <strain evidence="1">JCM 13919</strain>
    </source>
</reference>
<dbReference type="RefSeq" id="WP_131775833.1">
    <property type="nucleotide sequence ID" value="NZ_BMOB01000002.1"/>
</dbReference>
<protein>
    <submittedName>
        <fullName evidence="1">Uncharacterized protein</fullName>
    </submittedName>
</protein>
<keyword evidence="2" id="KW-1185">Reference proteome</keyword>
<name>A0A917JSR9_9GAMM</name>
<evidence type="ECO:0000313" key="2">
    <source>
        <dbReference type="Proteomes" id="UP000630149"/>
    </source>
</evidence>